<keyword evidence="2" id="KW-0560">Oxidoreductase</keyword>
<proteinExistence type="inferred from homology"/>
<organism evidence="6 7">
    <name type="scientific">Zhouia amylolytica</name>
    <dbReference type="NCBI Taxonomy" id="376730"/>
    <lineage>
        <taxon>Bacteria</taxon>
        <taxon>Pseudomonadati</taxon>
        <taxon>Bacteroidota</taxon>
        <taxon>Flavobacteriia</taxon>
        <taxon>Flavobacteriales</taxon>
        <taxon>Flavobacteriaceae</taxon>
        <taxon>Zhouia</taxon>
    </lineage>
</organism>
<dbReference type="InterPro" id="IPR050523">
    <property type="entry name" value="AKR_Detox_Biosynth"/>
</dbReference>
<protein>
    <recommendedName>
        <fullName evidence="4">Protein tas</fullName>
    </recommendedName>
</protein>
<accession>A0A1I6SFT4</accession>
<dbReference type="FunFam" id="3.20.20.100:FF:000005">
    <property type="entry name" value="NADP(H)-dependent aldo-keto reductase"/>
    <property type="match status" value="1"/>
</dbReference>
<name>A0A1I6SFT4_9FLAO</name>
<dbReference type="OrthoDB" id="9773828at2"/>
<dbReference type="Gene3D" id="3.20.20.100">
    <property type="entry name" value="NADP-dependent oxidoreductase domain"/>
    <property type="match status" value="1"/>
</dbReference>
<evidence type="ECO:0000256" key="1">
    <source>
        <dbReference type="ARBA" id="ARBA00022857"/>
    </source>
</evidence>
<dbReference type="RefSeq" id="WP_074978073.1">
    <property type="nucleotide sequence ID" value="NZ_FPAG01000004.1"/>
</dbReference>
<dbReference type="CDD" id="cd19094">
    <property type="entry name" value="AKR_Tas-like"/>
    <property type="match status" value="1"/>
</dbReference>
<dbReference type="AlphaFoldDB" id="A0A1I6SFT4"/>
<keyword evidence="1" id="KW-0521">NADP</keyword>
<dbReference type="GO" id="GO:0016491">
    <property type="term" value="F:oxidoreductase activity"/>
    <property type="evidence" value="ECO:0007669"/>
    <property type="project" value="UniProtKB-KW"/>
</dbReference>
<comment type="similarity">
    <text evidence="3">Belongs to the aldo/keto reductase family. Aldo/keto reductase 2 subfamily.</text>
</comment>
<dbReference type="SUPFAM" id="SSF51430">
    <property type="entry name" value="NAD(P)-linked oxidoreductase"/>
    <property type="match status" value="1"/>
</dbReference>
<dbReference type="Pfam" id="PF00248">
    <property type="entry name" value="Aldo_ket_red"/>
    <property type="match status" value="1"/>
</dbReference>
<evidence type="ECO:0000313" key="6">
    <source>
        <dbReference type="EMBL" id="SFS75835.1"/>
    </source>
</evidence>
<reference evidence="6 7" key="1">
    <citation type="submission" date="2016-10" db="EMBL/GenBank/DDBJ databases">
        <authorList>
            <person name="de Groot N.N."/>
        </authorList>
    </citation>
    <scope>NUCLEOTIDE SEQUENCE [LARGE SCALE GENOMIC DNA]</scope>
    <source>
        <strain evidence="6 7">CGMCC 1.6114</strain>
    </source>
</reference>
<feature type="domain" description="NADP-dependent oxidoreductase" evidence="5">
    <location>
        <begin position="15"/>
        <end position="336"/>
    </location>
</feature>
<sequence>MKYTKLPNTDLKVSKICLGTMTWGEQNTESEGHAQMDLAVDQGVNFFDTAELYSVPAKKETQGSTESIIGSWFKKTGKRDQIVLASKIAGPGFSNSHIRNNGYSKEAITEAIDQSLCRLQTDYIDLYQLHWPERNTNFFGTRGYVHQEDEKWKDNFSEVLVTLEGFIKQGKIRHIGLSNETPYGIMRFLEASKENDLPRISTVQNPYSLLNRLYEIGSAEISMREDIGLLPYSPLGFGRLTEKHILGTPKDSRIALFPMFSRYNGENSKKAAKMYYDLAKDNGLSLAQMALAFVNQQPFVTSNIIGATNLEQLKENIDSVHVDLTAEIIKGINKIHELVPNPAP</sequence>
<dbReference type="InterPro" id="IPR023210">
    <property type="entry name" value="NADP_OxRdtase_dom"/>
</dbReference>
<dbReference type="PANTHER" id="PTHR43364:SF4">
    <property type="entry name" value="NAD(P)-LINKED OXIDOREDUCTASE SUPERFAMILY PROTEIN"/>
    <property type="match status" value="1"/>
</dbReference>
<evidence type="ECO:0000259" key="5">
    <source>
        <dbReference type="Pfam" id="PF00248"/>
    </source>
</evidence>
<dbReference type="PANTHER" id="PTHR43364">
    <property type="entry name" value="NADH-SPECIFIC METHYLGLYOXAL REDUCTASE-RELATED"/>
    <property type="match status" value="1"/>
</dbReference>
<dbReference type="InterPro" id="IPR036812">
    <property type="entry name" value="NAD(P)_OxRdtase_dom_sf"/>
</dbReference>
<gene>
    <name evidence="6" type="ORF">SAMN04487906_1587</name>
</gene>
<evidence type="ECO:0000256" key="2">
    <source>
        <dbReference type="ARBA" id="ARBA00023002"/>
    </source>
</evidence>
<dbReference type="EMBL" id="FPAG01000004">
    <property type="protein sequence ID" value="SFS75835.1"/>
    <property type="molecule type" value="Genomic_DNA"/>
</dbReference>
<dbReference type="Proteomes" id="UP000183209">
    <property type="component" value="Unassembled WGS sequence"/>
</dbReference>
<evidence type="ECO:0000313" key="7">
    <source>
        <dbReference type="Proteomes" id="UP000183209"/>
    </source>
</evidence>
<evidence type="ECO:0000256" key="3">
    <source>
        <dbReference type="ARBA" id="ARBA00038157"/>
    </source>
</evidence>
<evidence type="ECO:0000256" key="4">
    <source>
        <dbReference type="ARBA" id="ARBA00070119"/>
    </source>
</evidence>